<dbReference type="GO" id="GO:0045892">
    <property type="term" value="P:negative regulation of DNA-templated transcription"/>
    <property type="evidence" value="ECO:0007669"/>
    <property type="project" value="TreeGrafter"/>
</dbReference>
<dbReference type="SUPFAM" id="SSF64288">
    <property type="entry name" value="Chorismate lyase-like"/>
    <property type="match status" value="1"/>
</dbReference>
<dbReference type="InterPro" id="IPR036390">
    <property type="entry name" value="WH_DNA-bd_sf"/>
</dbReference>
<dbReference type="PROSITE" id="PS50949">
    <property type="entry name" value="HTH_GNTR"/>
    <property type="match status" value="1"/>
</dbReference>
<protein>
    <submittedName>
        <fullName evidence="5">GntR family transcriptional regulator</fullName>
    </submittedName>
</protein>
<dbReference type="Pfam" id="PF07702">
    <property type="entry name" value="UTRA"/>
    <property type="match status" value="1"/>
</dbReference>
<evidence type="ECO:0000313" key="5">
    <source>
        <dbReference type="EMBL" id="AZN35617.1"/>
    </source>
</evidence>
<dbReference type="InterPro" id="IPR050679">
    <property type="entry name" value="Bact_HTH_transcr_reg"/>
</dbReference>
<dbReference type="Gene3D" id="1.10.10.10">
    <property type="entry name" value="Winged helix-like DNA-binding domain superfamily/Winged helix DNA-binding domain"/>
    <property type="match status" value="1"/>
</dbReference>
<dbReference type="SUPFAM" id="SSF46785">
    <property type="entry name" value="Winged helix' DNA-binding domain"/>
    <property type="match status" value="1"/>
</dbReference>
<reference evidence="5 6" key="1">
    <citation type="submission" date="2018-12" db="EMBL/GenBank/DDBJ databases">
        <title>Complete genome sequence of Iodobacter sp. H11R3.</title>
        <authorList>
            <person name="Bae J.-W."/>
        </authorList>
    </citation>
    <scope>NUCLEOTIDE SEQUENCE [LARGE SCALE GENOMIC DNA]</scope>
    <source>
        <strain evidence="5 6">H11R3</strain>
    </source>
</reference>
<dbReference type="EMBL" id="CP034433">
    <property type="protein sequence ID" value="AZN35617.1"/>
    <property type="molecule type" value="Genomic_DNA"/>
</dbReference>
<dbReference type="FunFam" id="1.10.10.10:FF:000079">
    <property type="entry name" value="GntR family transcriptional regulator"/>
    <property type="match status" value="1"/>
</dbReference>
<dbReference type="Pfam" id="PF00392">
    <property type="entry name" value="GntR"/>
    <property type="match status" value="1"/>
</dbReference>
<gene>
    <name evidence="5" type="ORF">EJO50_03415</name>
</gene>
<dbReference type="PANTHER" id="PTHR44846">
    <property type="entry name" value="MANNOSYL-D-GLYCERATE TRANSPORT/METABOLISM SYSTEM REPRESSOR MNGR-RELATED"/>
    <property type="match status" value="1"/>
</dbReference>
<dbReference type="GO" id="GO:0003677">
    <property type="term" value="F:DNA binding"/>
    <property type="evidence" value="ECO:0007669"/>
    <property type="project" value="UniProtKB-KW"/>
</dbReference>
<keyword evidence="1" id="KW-0805">Transcription regulation</keyword>
<dbReference type="InterPro" id="IPR011663">
    <property type="entry name" value="UTRA"/>
</dbReference>
<dbReference type="PRINTS" id="PR00035">
    <property type="entry name" value="HTHGNTR"/>
</dbReference>
<dbReference type="InterPro" id="IPR028978">
    <property type="entry name" value="Chorismate_lyase_/UTRA_dom_sf"/>
</dbReference>
<keyword evidence="2" id="KW-0238">DNA-binding</keyword>
<dbReference type="Proteomes" id="UP000282438">
    <property type="component" value="Chromosome"/>
</dbReference>
<keyword evidence="3" id="KW-0804">Transcription</keyword>
<feature type="domain" description="HTH gntR-type" evidence="4">
    <location>
        <begin position="15"/>
        <end position="83"/>
    </location>
</feature>
<dbReference type="SMART" id="SM00345">
    <property type="entry name" value="HTH_GNTR"/>
    <property type="match status" value="1"/>
</dbReference>
<accession>A0A3S8ZQ72</accession>
<evidence type="ECO:0000313" key="6">
    <source>
        <dbReference type="Proteomes" id="UP000282438"/>
    </source>
</evidence>
<dbReference type="OrthoDB" id="2530535at2"/>
<dbReference type="Gene3D" id="3.40.1410.10">
    <property type="entry name" value="Chorismate lyase-like"/>
    <property type="match status" value="1"/>
</dbReference>
<dbReference type="InterPro" id="IPR000524">
    <property type="entry name" value="Tscrpt_reg_HTH_GntR"/>
</dbReference>
<dbReference type="AlphaFoldDB" id="A0A3S8ZQ72"/>
<evidence type="ECO:0000259" key="4">
    <source>
        <dbReference type="PROSITE" id="PS50949"/>
    </source>
</evidence>
<evidence type="ECO:0000256" key="1">
    <source>
        <dbReference type="ARBA" id="ARBA00023015"/>
    </source>
</evidence>
<keyword evidence="6" id="KW-1185">Reference proteome</keyword>
<dbReference type="PANTHER" id="PTHR44846:SF1">
    <property type="entry name" value="MANNOSYL-D-GLYCERATE TRANSPORT_METABOLISM SYSTEM REPRESSOR MNGR-RELATED"/>
    <property type="match status" value="1"/>
</dbReference>
<sequence length="248" mass="27978">MIKSKLFSMSKLAAVPLYRQVIREVTTAVDAGEWNADESLPSENDLAHRFGVSQGTVRKALDVLVLEGVLYRRQGVGTFVSDASDFLARAMFMPLSGYGGEKPKIEMLGCVRIHAGEQLADILGLRRGAALWQVRRLLWVAGAVIGLEEMFLPEANFPDLEMRRIRELRGNLRELCWRDFGMRLKDGEVRYRAVPAASTEARLLQVEVHEPLLQLVRLARDFDGKPQVWSVAWFRSEQLAFQAPPEQA</sequence>
<evidence type="ECO:0000256" key="2">
    <source>
        <dbReference type="ARBA" id="ARBA00023125"/>
    </source>
</evidence>
<evidence type="ECO:0000256" key="3">
    <source>
        <dbReference type="ARBA" id="ARBA00023163"/>
    </source>
</evidence>
<proteinExistence type="predicted"/>
<dbReference type="KEGG" id="iod:EJO50_03415"/>
<name>A0A3S8ZQ72_9NEIS</name>
<dbReference type="InterPro" id="IPR036388">
    <property type="entry name" value="WH-like_DNA-bd_sf"/>
</dbReference>
<dbReference type="GO" id="GO:0003700">
    <property type="term" value="F:DNA-binding transcription factor activity"/>
    <property type="evidence" value="ECO:0007669"/>
    <property type="project" value="InterPro"/>
</dbReference>
<organism evidence="5 6">
    <name type="scientific">Iodobacter ciconiae</name>
    <dbReference type="NCBI Taxonomy" id="2496266"/>
    <lineage>
        <taxon>Bacteria</taxon>
        <taxon>Pseudomonadati</taxon>
        <taxon>Pseudomonadota</taxon>
        <taxon>Betaproteobacteria</taxon>
        <taxon>Neisseriales</taxon>
        <taxon>Chitinibacteraceae</taxon>
        <taxon>Iodobacter</taxon>
    </lineage>
</organism>
<dbReference type="SMART" id="SM00866">
    <property type="entry name" value="UTRA"/>
    <property type="match status" value="1"/>
</dbReference>
<dbReference type="CDD" id="cd07377">
    <property type="entry name" value="WHTH_GntR"/>
    <property type="match status" value="1"/>
</dbReference>